<reference evidence="2 3" key="1">
    <citation type="journal article" date="2018" name="Front. Plant Sci.">
        <title>Red Clover (Trifolium pratense) and Zigzag Clover (T. medium) - A Picture of Genomic Similarities and Differences.</title>
        <authorList>
            <person name="Dluhosova J."/>
            <person name="Istvanek J."/>
            <person name="Nedelnik J."/>
            <person name="Repkova J."/>
        </authorList>
    </citation>
    <scope>NUCLEOTIDE SEQUENCE [LARGE SCALE GENOMIC DNA]</scope>
    <source>
        <strain evidence="3">cv. 10/8</strain>
        <tissue evidence="2">Leaf</tissue>
    </source>
</reference>
<evidence type="ECO:0000256" key="1">
    <source>
        <dbReference type="SAM" id="MobiDB-lite"/>
    </source>
</evidence>
<keyword evidence="3" id="KW-1185">Reference proteome</keyword>
<protein>
    <submittedName>
        <fullName evidence="2">Trihelix transcription factor</fullName>
    </submittedName>
</protein>
<comment type="caution">
    <text evidence="2">The sequence shown here is derived from an EMBL/GenBank/DDBJ whole genome shotgun (WGS) entry which is preliminary data.</text>
</comment>
<evidence type="ECO:0000313" key="3">
    <source>
        <dbReference type="Proteomes" id="UP000265520"/>
    </source>
</evidence>
<dbReference type="EMBL" id="LXQA010970476">
    <property type="protein sequence ID" value="MCI79288.1"/>
    <property type="molecule type" value="Genomic_DNA"/>
</dbReference>
<accession>A0A392UTC9</accession>
<proteinExistence type="predicted"/>
<dbReference type="AlphaFoldDB" id="A0A392UTC9"/>
<evidence type="ECO:0000313" key="2">
    <source>
        <dbReference type="EMBL" id="MCI79288.1"/>
    </source>
</evidence>
<sequence length="45" mass="5386">MKPSKQKGVDKSDRRGRKSWRGKVEEIVDSHMKKIIETQDAWMER</sequence>
<feature type="region of interest" description="Disordered" evidence="1">
    <location>
        <begin position="1"/>
        <end position="21"/>
    </location>
</feature>
<feature type="non-terminal residue" evidence="2">
    <location>
        <position position="45"/>
    </location>
</feature>
<dbReference type="Proteomes" id="UP000265520">
    <property type="component" value="Unassembled WGS sequence"/>
</dbReference>
<organism evidence="2 3">
    <name type="scientific">Trifolium medium</name>
    <dbReference type="NCBI Taxonomy" id="97028"/>
    <lineage>
        <taxon>Eukaryota</taxon>
        <taxon>Viridiplantae</taxon>
        <taxon>Streptophyta</taxon>
        <taxon>Embryophyta</taxon>
        <taxon>Tracheophyta</taxon>
        <taxon>Spermatophyta</taxon>
        <taxon>Magnoliopsida</taxon>
        <taxon>eudicotyledons</taxon>
        <taxon>Gunneridae</taxon>
        <taxon>Pentapetalae</taxon>
        <taxon>rosids</taxon>
        <taxon>fabids</taxon>
        <taxon>Fabales</taxon>
        <taxon>Fabaceae</taxon>
        <taxon>Papilionoideae</taxon>
        <taxon>50 kb inversion clade</taxon>
        <taxon>NPAAA clade</taxon>
        <taxon>Hologalegina</taxon>
        <taxon>IRL clade</taxon>
        <taxon>Trifolieae</taxon>
        <taxon>Trifolium</taxon>
    </lineage>
</organism>
<name>A0A392UTC9_9FABA</name>